<sequence>MLVNIPYLIAPLTYGVYVSIISTHAPSTKDGGIRVSPIAPLNQFIAGLRCSL</sequence>
<dbReference type="EMBL" id="CAJOBH010005767">
    <property type="protein sequence ID" value="CAF4034975.1"/>
    <property type="molecule type" value="Genomic_DNA"/>
</dbReference>
<dbReference type="AlphaFoldDB" id="A0A8S2L352"/>
<feature type="non-terminal residue" evidence="1">
    <location>
        <position position="1"/>
    </location>
</feature>
<evidence type="ECO:0000313" key="1">
    <source>
        <dbReference type="EMBL" id="CAF3872539.1"/>
    </source>
</evidence>
<protein>
    <submittedName>
        <fullName evidence="1">Uncharacterized protein</fullName>
    </submittedName>
</protein>
<comment type="caution">
    <text evidence="1">The sequence shown here is derived from an EMBL/GenBank/DDBJ whole genome shotgun (WGS) entry which is preliminary data.</text>
</comment>
<name>A0A8S2L352_9BILA</name>
<reference evidence="1" key="1">
    <citation type="submission" date="2021-02" db="EMBL/GenBank/DDBJ databases">
        <authorList>
            <person name="Nowell W R."/>
        </authorList>
    </citation>
    <scope>NUCLEOTIDE SEQUENCE</scope>
</reference>
<accession>A0A8S2L352</accession>
<gene>
    <name evidence="2" type="ORF">BYL167_LOCUS15547</name>
    <name evidence="1" type="ORF">SMN809_LOCUS5169</name>
</gene>
<dbReference type="Proteomes" id="UP000676336">
    <property type="component" value="Unassembled WGS sequence"/>
</dbReference>
<dbReference type="EMBL" id="CAJOBI010001271">
    <property type="protein sequence ID" value="CAF3872539.1"/>
    <property type="molecule type" value="Genomic_DNA"/>
</dbReference>
<evidence type="ECO:0000313" key="2">
    <source>
        <dbReference type="EMBL" id="CAF4034975.1"/>
    </source>
</evidence>
<dbReference type="Proteomes" id="UP000681967">
    <property type="component" value="Unassembled WGS sequence"/>
</dbReference>
<proteinExistence type="predicted"/>
<feature type="non-terminal residue" evidence="1">
    <location>
        <position position="52"/>
    </location>
</feature>
<organism evidence="1 3">
    <name type="scientific">Rotaria magnacalcarata</name>
    <dbReference type="NCBI Taxonomy" id="392030"/>
    <lineage>
        <taxon>Eukaryota</taxon>
        <taxon>Metazoa</taxon>
        <taxon>Spiralia</taxon>
        <taxon>Gnathifera</taxon>
        <taxon>Rotifera</taxon>
        <taxon>Eurotatoria</taxon>
        <taxon>Bdelloidea</taxon>
        <taxon>Philodinida</taxon>
        <taxon>Philodinidae</taxon>
        <taxon>Rotaria</taxon>
    </lineage>
</organism>
<evidence type="ECO:0000313" key="3">
    <source>
        <dbReference type="Proteomes" id="UP000676336"/>
    </source>
</evidence>